<evidence type="ECO:0000256" key="2">
    <source>
        <dbReference type="ARBA" id="ARBA00022630"/>
    </source>
</evidence>
<comment type="catalytic activity">
    <reaction evidence="6">
        <text>(S)-dihydroorotate + A = orotate + AH2</text>
        <dbReference type="Rhea" id="RHEA:18073"/>
        <dbReference type="ChEBI" id="CHEBI:13193"/>
        <dbReference type="ChEBI" id="CHEBI:17499"/>
        <dbReference type="ChEBI" id="CHEBI:30839"/>
        <dbReference type="ChEBI" id="CHEBI:30864"/>
    </reaction>
</comment>
<keyword evidence="10" id="KW-1185">Reference proteome</keyword>
<dbReference type="PANTHER" id="PTHR48109:SF1">
    <property type="entry name" value="DIHYDROOROTATE DEHYDROGENASE (FUMARATE)"/>
    <property type="match status" value="1"/>
</dbReference>
<feature type="region of interest" description="Disordered" evidence="7">
    <location>
        <begin position="1"/>
        <end position="27"/>
    </location>
</feature>
<dbReference type="RefSeq" id="WP_177169417.1">
    <property type="nucleotide sequence ID" value="NZ_FNWJ01000002.1"/>
</dbReference>
<accession>A0A1H6FWB5</accession>
<dbReference type="InterPro" id="IPR050074">
    <property type="entry name" value="DHO_dehydrogenase"/>
</dbReference>
<dbReference type="Proteomes" id="UP000222056">
    <property type="component" value="Unassembled WGS sequence"/>
</dbReference>
<proteinExistence type="inferred from homology"/>
<sequence length="319" mass="32791">MSQADAGGSSPDRAVRDPATTLRCEPPAIGGFRPPGRVFNGSGTFDALAALEVFGDALLASFPFDVYVSKTITLAPRPGNPPPRIAECAIGMLNSIGLPNKGVERFLREELPRLARLPVPLCVSVMGFSRQELAELVARVGERGEVAALELNVSCPNVETGLVVGQDPAETARAVERVRPLTEKPLIVKLTPTAADQAAVARAAQAAGADAVSLVNTFPGTAFDARGSALLGPGRGGLSGPAIKPIALAQVREVATAVSLPVIGMGGICETTDAREYLAAGASFVAVGTASFRDPLAGLAIRRALAAEGQESPAKRAIV</sequence>
<dbReference type="GO" id="GO:0006207">
    <property type="term" value="P:'de novo' pyrimidine nucleobase biosynthetic process"/>
    <property type="evidence" value="ECO:0007669"/>
    <property type="project" value="TreeGrafter"/>
</dbReference>
<feature type="binding site" evidence="6">
    <location>
        <position position="42"/>
    </location>
    <ligand>
        <name>FMN</name>
        <dbReference type="ChEBI" id="CHEBI:58210"/>
    </ligand>
</feature>
<dbReference type="GO" id="GO:0004152">
    <property type="term" value="F:dihydroorotate dehydrogenase activity"/>
    <property type="evidence" value="ECO:0007669"/>
    <property type="project" value="UniProtKB-UniRule"/>
</dbReference>
<feature type="binding site" evidence="6">
    <location>
        <begin position="70"/>
        <end position="71"/>
    </location>
    <ligand>
        <name>FMN</name>
        <dbReference type="ChEBI" id="CHEBI:58210"/>
    </ligand>
</feature>
<dbReference type="EMBL" id="FNWJ01000002">
    <property type="protein sequence ID" value="SEH14313.1"/>
    <property type="molecule type" value="Genomic_DNA"/>
</dbReference>
<dbReference type="Pfam" id="PF01180">
    <property type="entry name" value="DHO_dh"/>
    <property type="match status" value="1"/>
</dbReference>
<dbReference type="Gene3D" id="3.20.20.70">
    <property type="entry name" value="Aldolase class I"/>
    <property type="match status" value="1"/>
</dbReference>
<dbReference type="GO" id="GO:0005737">
    <property type="term" value="C:cytoplasm"/>
    <property type="evidence" value="ECO:0007669"/>
    <property type="project" value="UniProtKB-SubCell"/>
</dbReference>
<dbReference type="GO" id="GO:0044205">
    <property type="term" value="P:'de novo' UMP biosynthetic process"/>
    <property type="evidence" value="ECO:0007669"/>
    <property type="project" value="UniProtKB-UniRule"/>
</dbReference>
<evidence type="ECO:0000256" key="7">
    <source>
        <dbReference type="SAM" id="MobiDB-lite"/>
    </source>
</evidence>
<feature type="binding site" evidence="6">
    <location>
        <position position="189"/>
    </location>
    <ligand>
        <name>FMN</name>
        <dbReference type="ChEBI" id="CHEBI:58210"/>
    </ligand>
</feature>
<feature type="domain" description="Dihydroorotate dehydrogenase catalytic" evidence="8">
    <location>
        <begin position="64"/>
        <end position="305"/>
    </location>
</feature>
<dbReference type="InterPro" id="IPR013785">
    <property type="entry name" value="Aldolase_TIM"/>
</dbReference>
<evidence type="ECO:0000313" key="10">
    <source>
        <dbReference type="Proteomes" id="UP000222056"/>
    </source>
</evidence>
<evidence type="ECO:0000256" key="3">
    <source>
        <dbReference type="ARBA" id="ARBA00022643"/>
    </source>
</evidence>
<evidence type="ECO:0000256" key="5">
    <source>
        <dbReference type="ARBA" id="ARBA00023002"/>
    </source>
</evidence>
<keyword evidence="6" id="KW-0963">Cytoplasm</keyword>
<evidence type="ECO:0000259" key="8">
    <source>
        <dbReference type="Pfam" id="PF01180"/>
    </source>
</evidence>
<dbReference type="InterPro" id="IPR024920">
    <property type="entry name" value="Dihydroorotate_DH_1"/>
</dbReference>
<comment type="caution">
    <text evidence="6">Lacks conserved residue(s) required for the propagation of feature annotation.</text>
</comment>
<feature type="binding site" evidence="6">
    <location>
        <position position="152"/>
    </location>
    <ligand>
        <name>FMN</name>
        <dbReference type="ChEBI" id="CHEBI:58210"/>
    </ligand>
</feature>
<feature type="active site" description="Nucleophile" evidence="6">
    <location>
        <position position="155"/>
    </location>
</feature>
<dbReference type="PANTHER" id="PTHR48109">
    <property type="entry name" value="DIHYDROOROTATE DEHYDROGENASE (QUINONE), MITOCHONDRIAL-RELATED"/>
    <property type="match status" value="1"/>
</dbReference>
<feature type="binding site" evidence="6">
    <location>
        <begin position="266"/>
        <end position="267"/>
    </location>
    <ligand>
        <name>FMN</name>
        <dbReference type="ChEBI" id="CHEBI:58210"/>
    </ligand>
</feature>
<dbReference type="STRING" id="29539.SAMN02745716_1595"/>
<comment type="function">
    <text evidence="6">Catalyzes the conversion of dihydroorotate to orotate.</text>
</comment>
<reference evidence="10" key="1">
    <citation type="submission" date="2016-10" db="EMBL/GenBank/DDBJ databases">
        <authorList>
            <person name="Varghese N."/>
            <person name="Submissions S."/>
        </authorList>
    </citation>
    <scope>NUCLEOTIDE SEQUENCE [LARGE SCALE GENOMIC DNA]</scope>
    <source>
        <strain evidence="10">ATCC 35263</strain>
    </source>
</reference>
<dbReference type="EC" id="1.3.-.-" evidence="6"/>
<evidence type="ECO:0000256" key="4">
    <source>
        <dbReference type="ARBA" id="ARBA00022975"/>
    </source>
</evidence>
<evidence type="ECO:0000256" key="1">
    <source>
        <dbReference type="ARBA" id="ARBA00004725"/>
    </source>
</evidence>
<dbReference type="UniPathway" id="UPA00070"/>
<comment type="subcellular location">
    <subcellularLocation>
        <location evidence="6">Cytoplasm</location>
    </subcellularLocation>
</comment>
<feature type="binding site" evidence="6">
    <location>
        <position position="240"/>
    </location>
    <ligand>
        <name>FMN</name>
        <dbReference type="ChEBI" id="CHEBI:58210"/>
    </ligand>
</feature>
<keyword evidence="2 6" id="KW-0285">Flavoprotein</keyword>
<keyword evidence="3 6" id="KW-0288">FMN</keyword>
<organism evidence="9 10">
    <name type="scientific">Thermoleophilum album</name>
    <dbReference type="NCBI Taxonomy" id="29539"/>
    <lineage>
        <taxon>Bacteria</taxon>
        <taxon>Bacillati</taxon>
        <taxon>Actinomycetota</taxon>
        <taxon>Thermoleophilia</taxon>
        <taxon>Thermoleophilales</taxon>
        <taxon>Thermoleophilaceae</taxon>
        <taxon>Thermoleophilum</taxon>
    </lineage>
</organism>
<feature type="binding site" evidence="6">
    <location>
        <position position="152"/>
    </location>
    <ligand>
        <name>substrate</name>
    </ligand>
</feature>
<name>A0A1H6FWB5_THEAL</name>
<dbReference type="AlphaFoldDB" id="A0A1H6FWB5"/>
<feature type="binding site" evidence="6">
    <location>
        <position position="215"/>
    </location>
    <ligand>
        <name>FMN</name>
        <dbReference type="ChEBI" id="CHEBI:58210"/>
    </ligand>
</feature>
<protein>
    <recommendedName>
        <fullName evidence="6">Dihydroorotate dehydrogenase</fullName>
        <shortName evidence="6">DHOD</shortName>
        <shortName evidence="6">DHODase</shortName>
        <shortName evidence="6">DHOdehase</shortName>
        <ecNumber evidence="6">1.3.-.-</ecNumber>
    </recommendedName>
</protein>
<feature type="binding site" evidence="6">
    <location>
        <begin position="288"/>
        <end position="289"/>
    </location>
    <ligand>
        <name>FMN</name>
        <dbReference type="ChEBI" id="CHEBI:58210"/>
    </ligand>
</feature>
<evidence type="ECO:0000256" key="6">
    <source>
        <dbReference type="HAMAP-Rule" id="MF_00224"/>
    </source>
</evidence>
<keyword evidence="5 6" id="KW-0560">Oxidoreductase</keyword>
<comment type="cofactor">
    <cofactor evidence="6">
        <name>FMN</name>
        <dbReference type="ChEBI" id="CHEBI:58210"/>
    </cofactor>
    <text evidence="6">Binds 1 FMN per subunit.</text>
</comment>
<gene>
    <name evidence="6" type="primary">pyrD</name>
    <name evidence="9" type="ORF">SAMN02745716_1595</name>
</gene>
<feature type="binding site" evidence="6">
    <location>
        <begin position="94"/>
        <end position="98"/>
    </location>
    <ligand>
        <name>substrate</name>
    </ligand>
</feature>
<comment type="similarity">
    <text evidence="6">Belongs to the dihydroorotate dehydrogenase family. Type 1 subfamily.</text>
</comment>
<dbReference type="HAMAP" id="MF_00224">
    <property type="entry name" value="DHO_dh_type1"/>
    <property type="match status" value="1"/>
</dbReference>
<dbReference type="NCBIfam" id="NF005574">
    <property type="entry name" value="PRK07259.1"/>
    <property type="match status" value="1"/>
</dbReference>
<keyword evidence="4 6" id="KW-0665">Pyrimidine biosynthesis</keyword>
<feature type="binding site" evidence="6">
    <location>
        <position position="70"/>
    </location>
    <ligand>
        <name>substrate</name>
    </ligand>
</feature>
<dbReference type="InterPro" id="IPR005720">
    <property type="entry name" value="Dihydroorotate_DH_cat"/>
</dbReference>
<dbReference type="SUPFAM" id="SSF51395">
    <property type="entry name" value="FMN-linked oxidoreductases"/>
    <property type="match status" value="1"/>
</dbReference>
<comment type="pathway">
    <text evidence="1 6">Pyrimidine metabolism; UMP biosynthesis via de novo pathway.</text>
</comment>
<feature type="binding site" evidence="6">
    <location>
        <begin position="216"/>
        <end position="217"/>
    </location>
    <ligand>
        <name>substrate</name>
    </ligand>
</feature>
<evidence type="ECO:0000313" key="9">
    <source>
        <dbReference type="EMBL" id="SEH14313.1"/>
    </source>
</evidence>